<keyword evidence="7" id="KW-0109">Calcium transport</keyword>
<keyword evidence="10" id="KW-0547">Nucleotide-binding</keyword>
<protein>
    <recommendedName>
        <fullName evidence="3">P-type Ca(2+) transporter</fullName>
        <ecNumber evidence="3">7.2.2.10</ecNumber>
    </recommendedName>
</protein>
<dbReference type="SFLD" id="SFLDS00003">
    <property type="entry name" value="Haloacid_Dehalogenase"/>
    <property type="match status" value="1"/>
</dbReference>
<feature type="transmembrane region" description="Helical" evidence="18">
    <location>
        <begin position="270"/>
        <end position="296"/>
    </location>
</feature>
<feature type="transmembrane region" description="Helical" evidence="18">
    <location>
        <begin position="804"/>
        <end position="825"/>
    </location>
</feature>
<feature type="transmembrane region" description="Helical" evidence="18">
    <location>
        <begin position="81"/>
        <end position="99"/>
    </location>
</feature>
<feature type="transmembrane region" description="Helical" evidence="18">
    <location>
        <begin position="772"/>
        <end position="792"/>
    </location>
</feature>
<evidence type="ECO:0000256" key="17">
    <source>
        <dbReference type="ARBA" id="ARBA00048694"/>
    </source>
</evidence>
<dbReference type="InterPro" id="IPR018303">
    <property type="entry name" value="ATPase_P-typ_P_site"/>
</dbReference>
<evidence type="ECO:0000256" key="6">
    <source>
        <dbReference type="ARBA" id="ARBA00022553"/>
    </source>
</evidence>
<evidence type="ECO:0000256" key="1">
    <source>
        <dbReference type="ARBA" id="ARBA00004651"/>
    </source>
</evidence>
<evidence type="ECO:0000256" key="11">
    <source>
        <dbReference type="ARBA" id="ARBA00022837"/>
    </source>
</evidence>
<feature type="domain" description="Cation-transporting P-type ATPase N-terminal" evidence="19">
    <location>
        <begin position="3"/>
        <end position="76"/>
    </location>
</feature>
<proteinExistence type="inferred from homology"/>
<feature type="transmembrane region" description="Helical" evidence="18">
    <location>
        <begin position="671"/>
        <end position="690"/>
    </location>
</feature>
<evidence type="ECO:0000256" key="2">
    <source>
        <dbReference type="ARBA" id="ARBA00005675"/>
    </source>
</evidence>
<evidence type="ECO:0000256" key="3">
    <source>
        <dbReference type="ARBA" id="ARBA00012790"/>
    </source>
</evidence>
<dbReference type="GO" id="GO:0005524">
    <property type="term" value="F:ATP binding"/>
    <property type="evidence" value="ECO:0007669"/>
    <property type="project" value="UniProtKB-KW"/>
</dbReference>
<dbReference type="Gene3D" id="1.20.1110.10">
    <property type="entry name" value="Calcium-transporting ATPase, transmembrane domain"/>
    <property type="match status" value="1"/>
</dbReference>
<dbReference type="Pfam" id="PF00122">
    <property type="entry name" value="E1-E2_ATPase"/>
    <property type="match status" value="1"/>
</dbReference>
<keyword evidence="13" id="KW-1278">Translocase</keyword>
<dbReference type="SUPFAM" id="SSF81665">
    <property type="entry name" value="Calcium ATPase, transmembrane domain M"/>
    <property type="match status" value="1"/>
</dbReference>
<dbReference type="Proteomes" id="UP000322524">
    <property type="component" value="Unassembled WGS sequence"/>
</dbReference>
<dbReference type="InterPro" id="IPR023298">
    <property type="entry name" value="ATPase_P-typ_TM_dom_sf"/>
</dbReference>
<dbReference type="InterPro" id="IPR004014">
    <property type="entry name" value="ATPase_P-typ_cation-transptr_N"/>
</dbReference>
<name>A0A5D4T1X1_9BACI</name>
<dbReference type="Gene3D" id="3.40.50.1000">
    <property type="entry name" value="HAD superfamily/HAD-like"/>
    <property type="match status" value="1"/>
</dbReference>
<comment type="caution">
    <text evidence="20">The sequence shown here is derived from an EMBL/GenBank/DDBJ whole genome shotgun (WGS) entry which is preliminary data.</text>
</comment>
<dbReference type="InterPro" id="IPR036412">
    <property type="entry name" value="HAD-like_sf"/>
</dbReference>
<feature type="transmembrane region" description="Helical" evidence="18">
    <location>
        <begin position="845"/>
        <end position="865"/>
    </location>
</feature>
<dbReference type="InterPro" id="IPR044492">
    <property type="entry name" value="P_typ_ATPase_HD_dom"/>
</dbReference>
<comment type="catalytic activity">
    <reaction evidence="17">
        <text>Ca(2+)(in) + ATP + H2O = Ca(2+)(out) + ADP + phosphate + H(+)</text>
        <dbReference type="Rhea" id="RHEA:18105"/>
        <dbReference type="ChEBI" id="CHEBI:15377"/>
        <dbReference type="ChEBI" id="CHEBI:15378"/>
        <dbReference type="ChEBI" id="CHEBI:29108"/>
        <dbReference type="ChEBI" id="CHEBI:30616"/>
        <dbReference type="ChEBI" id="CHEBI:43474"/>
        <dbReference type="ChEBI" id="CHEBI:456216"/>
        <dbReference type="EC" id="7.2.2.10"/>
    </reaction>
</comment>
<dbReference type="InterPro" id="IPR059000">
    <property type="entry name" value="ATPase_P-type_domA"/>
</dbReference>
<dbReference type="InterPro" id="IPR006408">
    <property type="entry name" value="P-type_ATPase_IIB"/>
</dbReference>
<dbReference type="InterPro" id="IPR008250">
    <property type="entry name" value="ATPase_P-typ_transduc_dom_A_sf"/>
</dbReference>
<evidence type="ECO:0000256" key="18">
    <source>
        <dbReference type="SAM" id="Phobius"/>
    </source>
</evidence>
<evidence type="ECO:0000256" key="8">
    <source>
        <dbReference type="ARBA" id="ARBA00022692"/>
    </source>
</evidence>
<dbReference type="AlphaFoldDB" id="A0A5D4T1X1"/>
<evidence type="ECO:0000256" key="7">
    <source>
        <dbReference type="ARBA" id="ARBA00022568"/>
    </source>
</evidence>
<keyword evidence="9" id="KW-0479">Metal-binding</keyword>
<keyword evidence="4" id="KW-0813">Transport</keyword>
<dbReference type="GO" id="GO:0005388">
    <property type="term" value="F:P-type calcium transporter activity"/>
    <property type="evidence" value="ECO:0007669"/>
    <property type="project" value="UniProtKB-EC"/>
</dbReference>
<evidence type="ECO:0000256" key="15">
    <source>
        <dbReference type="ARBA" id="ARBA00023065"/>
    </source>
</evidence>
<keyword evidence="11" id="KW-0106">Calcium</keyword>
<gene>
    <name evidence="20" type="ORF">FZC76_05425</name>
</gene>
<dbReference type="GO" id="GO:0016887">
    <property type="term" value="F:ATP hydrolysis activity"/>
    <property type="evidence" value="ECO:0007669"/>
    <property type="project" value="InterPro"/>
</dbReference>
<dbReference type="SFLD" id="SFLDG00002">
    <property type="entry name" value="C1.7:_P-type_atpase_like"/>
    <property type="match status" value="1"/>
</dbReference>
<feature type="transmembrane region" description="Helical" evidence="18">
    <location>
        <begin position="245"/>
        <end position="264"/>
    </location>
</feature>
<dbReference type="InterPro" id="IPR001757">
    <property type="entry name" value="P_typ_ATPase"/>
</dbReference>
<keyword evidence="14 18" id="KW-1133">Transmembrane helix</keyword>
<dbReference type="NCBIfam" id="TIGR01494">
    <property type="entry name" value="ATPase_P-type"/>
    <property type="match status" value="3"/>
</dbReference>
<dbReference type="PRINTS" id="PR00119">
    <property type="entry name" value="CATATPASE"/>
</dbReference>
<comment type="similarity">
    <text evidence="2">Belongs to the cation transport ATPase (P-type) (TC 3.A.3) family. Type IIA subfamily.</text>
</comment>
<evidence type="ECO:0000256" key="13">
    <source>
        <dbReference type="ARBA" id="ARBA00022967"/>
    </source>
</evidence>
<evidence type="ECO:0000256" key="4">
    <source>
        <dbReference type="ARBA" id="ARBA00022448"/>
    </source>
</evidence>
<evidence type="ECO:0000259" key="19">
    <source>
        <dbReference type="SMART" id="SM00831"/>
    </source>
</evidence>
<evidence type="ECO:0000256" key="9">
    <source>
        <dbReference type="ARBA" id="ARBA00022723"/>
    </source>
</evidence>
<dbReference type="OrthoDB" id="9813266at2"/>
<dbReference type="PRINTS" id="PR00120">
    <property type="entry name" value="HATPASE"/>
</dbReference>
<dbReference type="NCBIfam" id="TIGR01517">
    <property type="entry name" value="ATPase-IIB_Ca"/>
    <property type="match status" value="1"/>
</dbReference>
<evidence type="ECO:0000256" key="10">
    <source>
        <dbReference type="ARBA" id="ARBA00022741"/>
    </source>
</evidence>
<keyword evidence="5" id="KW-1003">Cell membrane</keyword>
<dbReference type="SFLD" id="SFLDF00027">
    <property type="entry name" value="p-type_atpase"/>
    <property type="match status" value="1"/>
</dbReference>
<dbReference type="Gene3D" id="3.40.1110.10">
    <property type="entry name" value="Calcium-transporting ATPase, cytoplasmic domain N"/>
    <property type="match status" value="1"/>
</dbReference>
<dbReference type="Pfam" id="PF13246">
    <property type="entry name" value="Cation_ATPase"/>
    <property type="match status" value="1"/>
</dbReference>
<accession>A0A5D4T1X1</accession>
<dbReference type="GO" id="GO:0140352">
    <property type="term" value="P:export from cell"/>
    <property type="evidence" value="ECO:0007669"/>
    <property type="project" value="UniProtKB-ARBA"/>
</dbReference>
<reference evidence="20 21" key="1">
    <citation type="submission" date="2019-08" db="EMBL/GenBank/DDBJ databases">
        <title>Bacillus genomes from the desert of Cuatro Cienegas, Coahuila.</title>
        <authorList>
            <person name="Olmedo-Alvarez G."/>
        </authorList>
    </citation>
    <scope>NUCLEOTIDE SEQUENCE [LARGE SCALE GENOMIC DNA]</scope>
    <source>
        <strain evidence="20 21">CH28_1T</strain>
    </source>
</reference>
<dbReference type="InterPro" id="IPR006068">
    <property type="entry name" value="ATPase_P-typ_cation-transptr_C"/>
</dbReference>
<keyword evidence="6" id="KW-0597">Phosphoprotein</keyword>
<dbReference type="Gene3D" id="2.70.150.10">
    <property type="entry name" value="Calcium-transporting ATPase, cytoplasmic transduction domain A"/>
    <property type="match status" value="1"/>
</dbReference>
<sequence>MDKFYKLPFEEVLKNIEVTKDGLTDSEVKKRQEQYGFNELGEEQRKSTFQVFLEQFKDFLVIILIVAALLSAFLGKFESTIVIMFVVILNAILGTVQHVKAEQSLKSLKNLSSPTAKVLRNGDKVEIPSKEVVVGDILYLDAGDYISADGRIIEAHSLQVNESSLTGESISVDKTLDPINEDDVSIGDKTNMVFSGSFVTYGRAVIVVTQIGQKTEIGKIANLMESAKEKKTPLQMNLDNFGKKLAVAIIIIAVLIFVVDIIRGRTLIDSFMFAVALAVAAIPEALSSIVTIVLAFGTQKMAKENAIIRKLHAVESLGSISVICSDKTGTLTQNKMTVQKVFLDSEVHEHDKLRMDQALHEKFLLMQILCNDAETTKDKEIGDPTEIALVDFGEKVYELDEIETRKSYPRLKEVPFDSDRKLMSTVQTLDSKQVLITKGAVDVLLDRVVKIETSDGISDFSEEERKKIEKVNHSFSESGLRVLAFAYKEVANYETISTEDEHDLIFVGLTAMMDPPRAESKEAVERCISAGIKPVMITGDHKITASAIAKEIGIFRDGDKAVEGFELEKISDEDLKGMVEDISVYARVSPEHKIRIVRAWQEKGNIIAMTGDGVNDGPALKQANIGIAMGITGTEVAKDASSMVLTDDNFSTIVKAIANGRSIYANIKNSIRFLLAGNTAGILSVLYAAIGGLPVPFAPVHLLFINLLTDSLPAIAIGLEPHNKKVMDEKPRDVETPLLNKVFAARLLSEGFLIAVATLIAFHIGLTMDDPLTASTMAFSTLCLARLFHGFNARSRQSIFKVGLFSNLYLIGAVVIGIALLQLVLLVDPLKGLFEVATLTSAQFGYVYALALMPLVLIQLYKLIFVKD</sequence>
<dbReference type="InterPro" id="IPR023299">
    <property type="entry name" value="ATPase_P-typ_cyto_dom_N"/>
</dbReference>
<keyword evidence="12" id="KW-0067">ATP-binding</keyword>
<dbReference type="GO" id="GO:0046872">
    <property type="term" value="F:metal ion binding"/>
    <property type="evidence" value="ECO:0007669"/>
    <property type="project" value="UniProtKB-KW"/>
</dbReference>
<dbReference type="FunFam" id="3.40.50.1000:FF:000028">
    <property type="entry name" value="Calcium-transporting P-type ATPase, putative"/>
    <property type="match status" value="1"/>
</dbReference>
<dbReference type="SUPFAM" id="SSF81653">
    <property type="entry name" value="Calcium ATPase, transduction domain A"/>
    <property type="match status" value="1"/>
</dbReference>
<dbReference type="InterPro" id="IPR023214">
    <property type="entry name" value="HAD_sf"/>
</dbReference>
<dbReference type="SUPFAM" id="SSF56784">
    <property type="entry name" value="HAD-like"/>
    <property type="match status" value="1"/>
</dbReference>
<dbReference type="FunFam" id="3.40.50.1000:FF:000001">
    <property type="entry name" value="Phospholipid-transporting ATPase IC"/>
    <property type="match status" value="1"/>
</dbReference>
<feature type="transmembrane region" description="Helical" evidence="18">
    <location>
        <begin position="743"/>
        <end position="766"/>
    </location>
</feature>
<evidence type="ECO:0000256" key="5">
    <source>
        <dbReference type="ARBA" id="ARBA00022475"/>
    </source>
</evidence>
<keyword evidence="16 18" id="KW-0472">Membrane</keyword>
<dbReference type="FunFam" id="2.70.150.10:FF:000016">
    <property type="entry name" value="Calcium-transporting P-type ATPase putative"/>
    <property type="match status" value="1"/>
</dbReference>
<dbReference type="Pfam" id="PF00689">
    <property type="entry name" value="Cation_ATPase_C"/>
    <property type="match status" value="1"/>
</dbReference>
<evidence type="ECO:0000256" key="14">
    <source>
        <dbReference type="ARBA" id="ARBA00022989"/>
    </source>
</evidence>
<dbReference type="CDD" id="cd02089">
    <property type="entry name" value="P-type_ATPase_Ca_prok"/>
    <property type="match status" value="1"/>
</dbReference>
<comment type="subcellular location">
    <subcellularLocation>
        <location evidence="1">Cell membrane</location>
        <topology evidence="1">Multi-pass membrane protein</topology>
    </subcellularLocation>
</comment>
<evidence type="ECO:0000256" key="16">
    <source>
        <dbReference type="ARBA" id="ARBA00023136"/>
    </source>
</evidence>
<dbReference type="RefSeq" id="WP_148987240.1">
    <property type="nucleotide sequence ID" value="NZ_VTEV01000002.1"/>
</dbReference>
<keyword evidence="8 18" id="KW-0812">Transmembrane</keyword>
<feature type="transmembrane region" description="Helical" evidence="18">
    <location>
        <begin position="702"/>
        <end position="722"/>
    </location>
</feature>
<evidence type="ECO:0000313" key="21">
    <source>
        <dbReference type="Proteomes" id="UP000322524"/>
    </source>
</evidence>
<dbReference type="EMBL" id="VTEV01000002">
    <property type="protein sequence ID" value="TYS69677.1"/>
    <property type="molecule type" value="Genomic_DNA"/>
</dbReference>
<evidence type="ECO:0000256" key="12">
    <source>
        <dbReference type="ARBA" id="ARBA00022840"/>
    </source>
</evidence>
<dbReference type="SMART" id="SM00831">
    <property type="entry name" value="Cation_ATPase_N"/>
    <property type="match status" value="1"/>
</dbReference>
<dbReference type="GO" id="GO:0005886">
    <property type="term" value="C:plasma membrane"/>
    <property type="evidence" value="ECO:0007669"/>
    <property type="project" value="UniProtKB-SubCell"/>
</dbReference>
<dbReference type="PANTHER" id="PTHR42861">
    <property type="entry name" value="CALCIUM-TRANSPORTING ATPASE"/>
    <property type="match status" value="1"/>
</dbReference>
<dbReference type="EC" id="7.2.2.10" evidence="3"/>
<dbReference type="Pfam" id="PF00690">
    <property type="entry name" value="Cation_ATPase_N"/>
    <property type="match status" value="1"/>
</dbReference>
<organism evidence="20 21">
    <name type="scientific">Sutcliffiella horikoshii</name>
    <dbReference type="NCBI Taxonomy" id="79883"/>
    <lineage>
        <taxon>Bacteria</taxon>
        <taxon>Bacillati</taxon>
        <taxon>Bacillota</taxon>
        <taxon>Bacilli</taxon>
        <taxon>Bacillales</taxon>
        <taxon>Bacillaceae</taxon>
        <taxon>Sutcliffiella</taxon>
    </lineage>
</organism>
<dbReference type="PROSITE" id="PS00154">
    <property type="entry name" value="ATPASE_E1_E2"/>
    <property type="match status" value="1"/>
</dbReference>
<keyword evidence="15" id="KW-0406">Ion transport</keyword>
<evidence type="ECO:0000313" key="20">
    <source>
        <dbReference type="EMBL" id="TYS69677.1"/>
    </source>
</evidence>
<dbReference type="SUPFAM" id="SSF81660">
    <property type="entry name" value="Metal cation-transporting ATPase, ATP-binding domain N"/>
    <property type="match status" value="1"/>
</dbReference>